<feature type="transmembrane region" description="Helical" evidence="9">
    <location>
        <begin position="847"/>
        <end position="870"/>
    </location>
</feature>
<feature type="domain" description="PGG" evidence="10">
    <location>
        <begin position="685"/>
        <end position="799"/>
    </location>
</feature>
<gene>
    <name evidence="11" type="ORF">NCGR_LOCUS62226</name>
</gene>
<feature type="transmembrane region" description="Helical" evidence="9">
    <location>
        <begin position="781"/>
        <end position="802"/>
    </location>
</feature>
<dbReference type="AlphaFoldDB" id="A0A811SC32"/>
<accession>A0A811SC32</accession>
<protein>
    <recommendedName>
        <fullName evidence="10">PGG domain-containing protein</fullName>
    </recommendedName>
</protein>
<feature type="transmembrane region" description="Helical" evidence="9">
    <location>
        <begin position="692"/>
        <end position="711"/>
    </location>
</feature>
<evidence type="ECO:0000256" key="6">
    <source>
        <dbReference type="ARBA" id="ARBA00023136"/>
    </source>
</evidence>
<sequence>MTKPTKLMWLQPASDSTSWPPAAANKLLLDPRLLVAARRGDSKRLKELLRLVVNDGDGDAEENASEAAATSEVVIVEVVSGRPPPAAAAPPPSASGDSDDLILCCARMIVAAMRQLLLEAGNHEGHMPLHCAAAAGNANMISCLVDLIANTDDEATAAASVKPALVVRMMNKRVGDRLAPGAFNESEQQAAAGAGEPTPPGPATARPPAATLDAQLLMAARRGDSKQLKDLLPLIKDDDEQQSSSVAAGAQDVVVEVDPRPPPHDAVAPLPSSGSSSPPPVPVVLDEDGVTMEGDSLLHVVAACGDTQEYLDCAKILVRNKKRKGGADAARLALEARNRKGDTPLHCAAGGAPVKKAFLRMQNECGETALHQAIRAAADNKLKVACIDQLMDVDSELACIPFPHQEEDAGASPLYLAISLGEVEIARHLYSKTKGGKLSYSGPHGRNVLHAAVHRGQALPMILEWLIKDMKPKEDSSTVSLVSRLTSERDKKQKEAPSSLGRVLVRVARRGADDEGSYPIHVAAWSNSIVIVILLGRCPDCATLRDGKGRTFLHVAAEEGCHDVVRYVCGKMPQRFSSMILNAQDNNGDTALHGAVRYGNLAVFNCLLRNPRVRLDVTNKDGMTPLDLSWSMTPSAILYYVLNPRSVVRLSLLFAGAPHGGGLCRPELFCEQHITKVDEDKESQKHTDATQVMSIVAVIIATVTFASAFTLPGCYRSVGDSSSNNHAGTPVLAGSYVFDAFILADTLAFICSTLATFSLVYAGVPAMAISIRCYYFNKSAVLLQSAGRSFVAAFALALYPVLAPVDHTIAVTVCVIIFASLLWGNVEAWRVTCGANTVRARIGIRRFPVWAYVQQIFDSVLVHFWSYIIILGLPAIRKWVSDAGVKLLGAAQL</sequence>
<keyword evidence="5 7" id="KW-0040">ANK repeat</keyword>
<name>A0A811SC32_9POAL</name>
<feature type="repeat" description="ANK" evidence="7">
    <location>
        <begin position="124"/>
        <end position="156"/>
    </location>
</feature>
<evidence type="ECO:0000256" key="2">
    <source>
        <dbReference type="ARBA" id="ARBA00022692"/>
    </source>
</evidence>
<dbReference type="InterPro" id="IPR026961">
    <property type="entry name" value="PGG_dom"/>
</dbReference>
<dbReference type="Proteomes" id="UP000604825">
    <property type="component" value="Unassembled WGS sequence"/>
</dbReference>
<evidence type="ECO:0000256" key="5">
    <source>
        <dbReference type="ARBA" id="ARBA00023043"/>
    </source>
</evidence>
<reference evidence="11" key="1">
    <citation type="submission" date="2020-10" db="EMBL/GenBank/DDBJ databases">
        <authorList>
            <person name="Han B."/>
            <person name="Lu T."/>
            <person name="Zhao Q."/>
            <person name="Huang X."/>
            <person name="Zhao Y."/>
        </authorList>
    </citation>
    <scope>NUCLEOTIDE SEQUENCE</scope>
</reference>
<dbReference type="EMBL" id="CAJGYO010000018">
    <property type="protein sequence ID" value="CAD6338128.1"/>
    <property type="molecule type" value="Genomic_DNA"/>
</dbReference>
<comment type="subcellular location">
    <subcellularLocation>
        <location evidence="1">Membrane</location>
        <topology evidence="1">Multi-pass membrane protein</topology>
    </subcellularLocation>
</comment>
<dbReference type="SMART" id="SM00248">
    <property type="entry name" value="ANK"/>
    <property type="match status" value="8"/>
</dbReference>
<feature type="compositionally biased region" description="Low complexity" evidence="8">
    <location>
        <begin position="265"/>
        <end position="276"/>
    </location>
</feature>
<dbReference type="PANTHER" id="PTHR24186">
    <property type="entry name" value="PROTEIN PHOSPHATASE 1 REGULATORY SUBUNIT"/>
    <property type="match status" value="1"/>
</dbReference>
<keyword evidence="12" id="KW-1185">Reference proteome</keyword>
<evidence type="ECO:0000256" key="9">
    <source>
        <dbReference type="SAM" id="Phobius"/>
    </source>
</evidence>
<evidence type="ECO:0000256" key="7">
    <source>
        <dbReference type="PROSITE-ProRule" id="PRU00023"/>
    </source>
</evidence>
<evidence type="ECO:0000313" key="12">
    <source>
        <dbReference type="Proteomes" id="UP000604825"/>
    </source>
</evidence>
<evidence type="ECO:0000256" key="1">
    <source>
        <dbReference type="ARBA" id="ARBA00004141"/>
    </source>
</evidence>
<evidence type="ECO:0000256" key="4">
    <source>
        <dbReference type="ARBA" id="ARBA00022989"/>
    </source>
</evidence>
<evidence type="ECO:0000313" key="11">
    <source>
        <dbReference type="EMBL" id="CAD6338128.1"/>
    </source>
</evidence>
<dbReference type="SUPFAM" id="SSF48403">
    <property type="entry name" value="Ankyrin repeat"/>
    <property type="match status" value="1"/>
</dbReference>
<dbReference type="Pfam" id="PF13857">
    <property type="entry name" value="Ank_5"/>
    <property type="match status" value="1"/>
</dbReference>
<dbReference type="OrthoDB" id="1916412at2759"/>
<keyword evidence="2 9" id="KW-0812">Transmembrane</keyword>
<dbReference type="InterPro" id="IPR036770">
    <property type="entry name" value="Ankyrin_rpt-contain_sf"/>
</dbReference>
<feature type="region of interest" description="Disordered" evidence="8">
    <location>
        <begin position="256"/>
        <end position="281"/>
    </location>
</feature>
<keyword evidence="4 9" id="KW-1133">Transmembrane helix</keyword>
<feature type="transmembrane region" description="Helical" evidence="9">
    <location>
        <begin position="808"/>
        <end position="826"/>
    </location>
</feature>
<dbReference type="Pfam" id="PF13962">
    <property type="entry name" value="PGG"/>
    <property type="match status" value="1"/>
</dbReference>
<evidence type="ECO:0000256" key="8">
    <source>
        <dbReference type="SAM" id="MobiDB-lite"/>
    </source>
</evidence>
<organism evidence="11 12">
    <name type="scientific">Miscanthus lutarioriparius</name>
    <dbReference type="NCBI Taxonomy" id="422564"/>
    <lineage>
        <taxon>Eukaryota</taxon>
        <taxon>Viridiplantae</taxon>
        <taxon>Streptophyta</taxon>
        <taxon>Embryophyta</taxon>
        <taxon>Tracheophyta</taxon>
        <taxon>Spermatophyta</taxon>
        <taxon>Magnoliopsida</taxon>
        <taxon>Liliopsida</taxon>
        <taxon>Poales</taxon>
        <taxon>Poaceae</taxon>
        <taxon>PACMAD clade</taxon>
        <taxon>Panicoideae</taxon>
        <taxon>Andropogonodae</taxon>
        <taxon>Andropogoneae</taxon>
        <taxon>Saccharinae</taxon>
        <taxon>Miscanthus</taxon>
    </lineage>
</organism>
<dbReference type="Gene3D" id="1.25.40.20">
    <property type="entry name" value="Ankyrin repeat-containing domain"/>
    <property type="match status" value="4"/>
</dbReference>
<dbReference type="GO" id="GO:0005886">
    <property type="term" value="C:plasma membrane"/>
    <property type="evidence" value="ECO:0007669"/>
    <property type="project" value="TreeGrafter"/>
</dbReference>
<keyword evidence="6 9" id="KW-0472">Membrane</keyword>
<proteinExistence type="predicted"/>
<feature type="transmembrane region" description="Helical" evidence="9">
    <location>
        <begin position="747"/>
        <end position="769"/>
    </location>
</feature>
<feature type="region of interest" description="Disordered" evidence="8">
    <location>
        <begin position="186"/>
        <end position="208"/>
    </location>
</feature>
<comment type="caution">
    <text evidence="11">The sequence shown here is derived from an EMBL/GenBank/DDBJ whole genome shotgun (WGS) entry which is preliminary data.</text>
</comment>
<evidence type="ECO:0000256" key="3">
    <source>
        <dbReference type="ARBA" id="ARBA00022737"/>
    </source>
</evidence>
<keyword evidence="3" id="KW-0677">Repeat</keyword>
<evidence type="ECO:0000259" key="10">
    <source>
        <dbReference type="Pfam" id="PF13962"/>
    </source>
</evidence>
<dbReference type="PROSITE" id="PS50088">
    <property type="entry name" value="ANK_REPEAT"/>
    <property type="match status" value="1"/>
</dbReference>
<dbReference type="InterPro" id="IPR002110">
    <property type="entry name" value="Ankyrin_rpt"/>
</dbReference>
<dbReference type="PANTHER" id="PTHR24186:SF50">
    <property type="entry name" value="ANKYRIN REPEAT-CONTAINING PROTEIN ITN1-LIKE ISOFORM X1"/>
    <property type="match status" value="1"/>
</dbReference>